<dbReference type="RefSeq" id="WP_190382733.1">
    <property type="nucleotide sequence ID" value="NZ_JACJQT010000015.1"/>
</dbReference>
<protein>
    <submittedName>
        <fullName evidence="2">Uncharacterized protein</fullName>
    </submittedName>
</protein>
<dbReference type="EMBL" id="JACJQT010000015">
    <property type="protein sequence ID" value="MBD2278235.1"/>
    <property type="molecule type" value="Genomic_DNA"/>
</dbReference>
<proteinExistence type="predicted"/>
<evidence type="ECO:0000313" key="3">
    <source>
        <dbReference type="Proteomes" id="UP000606721"/>
    </source>
</evidence>
<evidence type="ECO:0000313" key="2">
    <source>
        <dbReference type="EMBL" id="MBD2278235.1"/>
    </source>
</evidence>
<sequence>MPSNSLPRNRQQRQPQSTDRINQQEQEYVNSLSSEERQVYEIIQKAKGDLRHQPIADFFGSGLGITPTGTTQTPEDLDREFQNAIRNSNNSTSSQPPVNDGSVALATRPGNQILQRILNKRNNETHEQWYLRIDPVISRTPGEEYRAWKATLSSADNQAYDVLVRKENEFKRQQMQEASGAVQDMIKRDLSCRWVPNPNGNYVGDYVKVCND</sequence>
<comment type="caution">
    <text evidence="2">The sequence shown here is derived from an EMBL/GenBank/DDBJ whole genome shotgun (WGS) entry which is preliminary data.</text>
</comment>
<gene>
    <name evidence="2" type="ORF">H6F99_07935</name>
</gene>
<reference evidence="2 3" key="1">
    <citation type="journal article" date="2020" name="ISME J.">
        <title>Comparative genomics reveals insights into cyanobacterial evolution and habitat adaptation.</title>
        <authorList>
            <person name="Chen M.Y."/>
            <person name="Teng W.K."/>
            <person name="Zhao L."/>
            <person name="Hu C.X."/>
            <person name="Zhou Y.K."/>
            <person name="Han B.P."/>
            <person name="Song L.R."/>
            <person name="Shu W.S."/>
        </authorList>
    </citation>
    <scope>NUCLEOTIDE SEQUENCE [LARGE SCALE GENOMIC DNA]</scope>
    <source>
        <strain evidence="2 3">FACHB-1040</strain>
    </source>
</reference>
<name>A0ABR8BUV2_APHFL</name>
<dbReference type="Proteomes" id="UP000606721">
    <property type="component" value="Unassembled WGS sequence"/>
</dbReference>
<evidence type="ECO:0000256" key="1">
    <source>
        <dbReference type="SAM" id="MobiDB-lite"/>
    </source>
</evidence>
<keyword evidence="3" id="KW-1185">Reference proteome</keyword>
<accession>A0ABR8BUV2</accession>
<feature type="region of interest" description="Disordered" evidence="1">
    <location>
        <begin position="1"/>
        <end position="33"/>
    </location>
</feature>
<organism evidence="2 3">
    <name type="scientific">Aphanizomenon flos-aquae FACHB-1040</name>
    <dbReference type="NCBI Taxonomy" id="2692887"/>
    <lineage>
        <taxon>Bacteria</taxon>
        <taxon>Bacillati</taxon>
        <taxon>Cyanobacteriota</taxon>
        <taxon>Cyanophyceae</taxon>
        <taxon>Nostocales</taxon>
        <taxon>Aphanizomenonaceae</taxon>
        <taxon>Aphanizomenon</taxon>
    </lineage>
</organism>